<feature type="transmembrane region" description="Helical" evidence="7">
    <location>
        <begin position="38"/>
        <end position="61"/>
    </location>
</feature>
<feature type="transmembrane region" description="Helical" evidence="7">
    <location>
        <begin position="241"/>
        <end position="258"/>
    </location>
</feature>
<dbReference type="Gene3D" id="1.20.1740.10">
    <property type="entry name" value="Amino acid/polyamine transporter I"/>
    <property type="match status" value="1"/>
</dbReference>
<dbReference type="Pfam" id="PF00324">
    <property type="entry name" value="AA_permease"/>
    <property type="match status" value="1"/>
</dbReference>
<feature type="transmembrane region" description="Helical" evidence="7">
    <location>
        <begin position="354"/>
        <end position="373"/>
    </location>
</feature>
<comment type="subcellular location">
    <subcellularLocation>
        <location evidence="1">Membrane</location>
        <topology evidence="1">Multi-pass membrane protein</topology>
    </subcellularLocation>
</comment>
<evidence type="ECO:0000256" key="5">
    <source>
        <dbReference type="ARBA" id="ARBA00022989"/>
    </source>
</evidence>
<dbReference type="PIRSF" id="PIRSF006060">
    <property type="entry name" value="AA_transporter"/>
    <property type="match status" value="1"/>
</dbReference>
<dbReference type="EMBL" id="CP062796">
    <property type="protein sequence ID" value="QUL98087.1"/>
    <property type="molecule type" value="Genomic_DNA"/>
</dbReference>
<feature type="transmembrane region" description="Helical" evidence="7">
    <location>
        <begin position="116"/>
        <end position="138"/>
    </location>
</feature>
<name>A0AAT9LBP2_9FIRM</name>
<dbReference type="PROSITE" id="PS00218">
    <property type="entry name" value="AMINO_ACID_PERMEASE_1"/>
    <property type="match status" value="1"/>
</dbReference>
<dbReference type="InterPro" id="IPR004841">
    <property type="entry name" value="AA-permease/SLC12A_dom"/>
</dbReference>
<gene>
    <name evidence="9" type="ORF">IMF26_08515</name>
</gene>
<evidence type="ECO:0000256" key="1">
    <source>
        <dbReference type="ARBA" id="ARBA00004141"/>
    </source>
</evidence>
<feature type="transmembrane region" description="Helical" evidence="7">
    <location>
        <begin position="282"/>
        <end position="307"/>
    </location>
</feature>
<dbReference type="InterPro" id="IPR004840">
    <property type="entry name" value="Amino_acid_permease_CS"/>
</dbReference>
<dbReference type="PANTHER" id="PTHR43495:SF5">
    <property type="entry name" value="GAMMA-AMINOBUTYRIC ACID PERMEASE"/>
    <property type="match status" value="1"/>
</dbReference>
<dbReference type="AlphaFoldDB" id="A0AAT9LBP2"/>
<feature type="transmembrane region" description="Helical" evidence="7">
    <location>
        <begin position="12"/>
        <end position="32"/>
    </location>
</feature>
<dbReference type="GO" id="GO:0055085">
    <property type="term" value="P:transmembrane transport"/>
    <property type="evidence" value="ECO:0007669"/>
    <property type="project" value="InterPro"/>
</dbReference>
<organism evidence="9">
    <name type="scientific">Candidatus Fermentithermobacillus carboniphilus</name>
    <dbReference type="NCBI Taxonomy" id="3085328"/>
    <lineage>
        <taxon>Bacteria</taxon>
        <taxon>Bacillati</taxon>
        <taxon>Bacillota</taxon>
        <taxon>Candidatus Fermentithermobacillia</taxon>
        <taxon>Candidatus Fermentithermobacillales</taxon>
        <taxon>Candidatus Fermentithermobacillaceae</taxon>
        <taxon>Candidatus Fermentithermobacillus</taxon>
    </lineage>
</organism>
<protein>
    <submittedName>
        <fullName evidence="9">Amino acid permease</fullName>
    </submittedName>
</protein>
<dbReference type="GO" id="GO:0006865">
    <property type="term" value="P:amino acid transport"/>
    <property type="evidence" value="ECO:0007669"/>
    <property type="project" value="UniProtKB-KW"/>
</dbReference>
<reference evidence="9" key="1">
    <citation type="submission" date="2020-10" db="EMBL/GenBank/DDBJ databases">
        <authorList>
            <person name="Kadnikov V."/>
            <person name="Beletsky A.V."/>
            <person name="Mardanov A.V."/>
            <person name="Karnachuk O.V."/>
            <person name="Ravin N.V."/>
        </authorList>
    </citation>
    <scope>NUCLEOTIDE SEQUENCE</scope>
    <source>
        <strain evidence="9">Bu02</strain>
    </source>
</reference>
<feature type="domain" description="Amino acid permease/ SLC12A" evidence="8">
    <location>
        <begin position="15"/>
        <end position="410"/>
    </location>
</feature>
<feature type="transmembrane region" description="Helical" evidence="7">
    <location>
        <begin position="421"/>
        <end position="439"/>
    </location>
</feature>
<dbReference type="PANTHER" id="PTHR43495">
    <property type="entry name" value="GABA PERMEASE"/>
    <property type="match status" value="1"/>
</dbReference>
<feature type="transmembrane region" description="Helical" evidence="7">
    <location>
        <begin position="394"/>
        <end position="415"/>
    </location>
</feature>
<dbReference type="KEGG" id="fcz:IMF26_08515"/>
<reference evidence="9" key="2">
    <citation type="journal article" date="2023" name="Biology">
        <title>Prokaryotic Life Associated with Coal-Fire Gas Vents Revealed by Metagenomics.</title>
        <authorList>
            <person name="Kadnikov V.V."/>
            <person name="Mardanov A.V."/>
            <person name="Beletsky A.V."/>
            <person name="Karnachuk O.V."/>
            <person name="Ravin N.V."/>
        </authorList>
    </citation>
    <scope>NUCLEOTIDE SEQUENCE</scope>
    <source>
        <strain evidence="9">Bu02</strain>
    </source>
</reference>
<feature type="transmembrane region" description="Helical" evidence="7">
    <location>
        <begin position="328"/>
        <end position="348"/>
    </location>
</feature>
<evidence type="ECO:0000256" key="2">
    <source>
        <dbReference type="ARBA" id="ARBA00022448"/>
    </source>
</evidence>
<dbReference type="GO" id="GO:0016020">
    <property type="term" value="C:membrane"/>
    <property type="evidence" value="ECO:0007669"/>
    <property type="project" value="UniProtKB-SubCell"/>
</dbReference>
<keyword evidence="6 7" id="KW-0472">Membrane</keyword>
<sequence>MTRENLRRGLRSYQLSMISIGGVIGVGMFLGAGATVSLAGPAIILAYALGGAVMFAVMLALGEMTVARPAPGAFRVHADMTLGPYVAFLTGWLYYFSWLGTMAAETVAATTYLDRWFPHSVSPIIAAGMVIALTLVNLAKVESFGTFEFWFASIKVLAIILFILTGAALIVGFPGHPGIGTRNYLGQGGFAPNGIGGLVRAMALVMVAYGGTEVIGVAAGETKDPATSVPQAVKGIALRTLILYVGSMTILVGIIPWYETGLRGSPFVLAYDALGIPRASDIMNVVVLTAALSSLNAGIYTSSRMLYSLALESTVVRALAYTSPRTGIPSRAVIASTISVYFSILLYYLFPGSAFLYVTSIASFGFLFVWLVIALSHVRWRKVVTKDSEFKAPFYPYLSIISSAFITAFIGTLWAMPEQRVGIYAGLSMLAILTAAYGLQRATRYPALQKVLPGLRPRAESPTPAGTALSLGLALATYFGLVSREVPPG</sequence>
<dbReference type="FunFam" id="1.20.1740.10:FF:000001">
    <property type="entry name" value="Amino acid permease"/>
    <property type="match status" value="1"/>
</dbReference>
<evidence type="ECO:0000313" key="9">
    <source>
        <dbReference type="EMBL" id="QUL98087.1"/>
    </source>
</evidence>
<feature type="transmembrane region" description="Helical" evidence="7">
    <location>
        <begin position="195"/>
        <end position="220"/>
    </location>
</feature>
<keyword evidence="4" id="KW-0029">Amino-acid transport</keyword>
<feature type="transmembrane region" description="Helical" evidence="7">
    <location>
        <begin position="150"/>
        <end position="175"/>
    </location>
</feature>
<evidence type="ECO:0000259" key="8">
    <source>
        <dbReference type="Pfam" id="PF00324"/>
    </source>
</evidence>
<feature type="transmembrane region" description="Helical" evidence="7">
    <location>
        <begin position="82"/>
        <end position="104"/>
    </location>
</feature>
<evidence type="ECO:0000256" key="6">
    <source>
        <dbReference type="ARBA" id="ARBA00023136"/>
    </source>
</evidence>
<keyword evidence="5 7" id="KW-1133">Transmembrane helix</keyword>
<keyword evidence="2" id="KW-0813">Transport</keyword>
<evidence type="ECO:0000256" key="3">
    <source>
        <dbReference type="ARBA" id="ARBA00022692"/>
    </source>
</evidence>
<evidence type="ECO:0000256" key="4">
    <source>
        <dbReference type="ARBA" id="ARBA00022970"/>
    </source>
</evidence>
<keyword evidence="3 7" id="KW-0812">Transmembrane</keyword>
<evidence type="ECO:0000256" key="7">
    <source>
        <dbReference type="SAM" id="Phobius"/>
    </source>
</evidence>
<accession>A0AAT9LBP2</accession>
<proteinExistence type="predicted"/>